<dbReference type="OrthoDB" id="428260at2759"/>
<feature type="domain" description="Beta-lactamase-related" evidence="1">
    <location>
        <begin position="16"/>
        <end position="398"/>
    </location>
</feature>
<comment type="caution">
    <text evidence="2">The sequence shown here is derived from an EMBL/GenBank/DDBJ whole genome shotgun (WGS) entry which is preliminary data.</text>
</comment>
<keyword evidence="3" id="KW-1185">Reference proteome</keyword>
<evidence type="ECO:0000313" key="2">
    <source>
        <dbReference type="EMBL" id="ORY32011.1"/>
    </source>
</evidence>
<accession>A0A1Y2BAZ1</accession>
<dbReference type="AlphaFoldDB" id="A0A1Y2BAZ1"/>
<dbReference type="Pfam" id="PF00144">
    <property type="entry name" value="Beta-lactamase"/>
    <property type="match status" value="1"/>
</dbReference>
<dbReference type="EMBL" id="MCFC01000012">
    <property type="protein sequence ID" value="ORY32011.1"/>
    <property type="molecule type" value="Genomic_DNA"/>
</dbReference>
<dbReference type="Gene3D" id="3.40.710.10">
    <property type="entry name" value="DD-peptidase/beta-lactamase superfamily"/>
    <property type="match status" value="1"/>
</dbReference>
<organism evidence="2 3">
    <name type="scientific">Naematelia encephala</name>
    <dbReference type="NCBI Taxonomy" id="71784"/>
    <lineage>
        <taxon>Eukaryota</taxon>
        <taxon>Fungi</taxon>
        <taxon>Dikarya</taxon>
        <taxon>Basidiomycota</taxon>
        <taxon>Agaricomycotina</taxon>
        <taxon>Tremellomycetes</taxon>
        <taxon>Tremellales</taxon>
        <taxon>Naemateliaceae</taxon>
        <taxon>Naematelia</taxon>
    </lineage>
</organism>
<dbReference type="STRING" id="71784.A0A1Y2BAZ1"/>
<evidence type="ECO:0000313" key="3">
    <source>
        <dbReference type="Proteomes" id="UP000193986"/>
    </source>
</evidence>
<name>A0A1Y2BAZ1_9TREE</name>
<reference evidence="2 3" key="1">
    <citation type="submission" date="2016-07" db="EMBL/GenBank/DDBJ databases">
        <title>Pervasive Adenine N6-methylation of Active Genes in Fungi.</title>
        <authorList>
            <consortium name="DOE Joint Genome Institute"/>
            <person name="Mondo S.J."/>
            <person name="Dannebaum R.O."/>
            <person name="Kuo R.C."/>
            <person name="Labutti K."/>
            <person name="Haridas S."/>
            <person name="Kuo A."/>
            <person name="Salamov A."/>
            <person name="Ahrendt S.R."/>
            <person name="Lipzen A."/>
            <person name="Sullivan W."/>
            <person name="Andreopoulos W.B."/>
            <person name="Clum A."/>
            <person name="Lindquist E."/>
            <person name="Daum C."/>
            <person name="Ramamoorthy G.K."/>
            <person name="Gryganskyi A."/>
            <person name="Culley D."/>
            <person name="Magnuson J.K."/>
            <person name="James T.Y."/>
            <person name="O'Malley M.A."/>
            <person name="Stajich J.E."/>
            <person name="Spatafora J.W."/>
            <person name="Visel A."/>
            <person name="Grigoriev I.V."/>
        </authorList>
    </citation>
    <scope>NUCLEOTIDE SEQUENCE [LARGE SCALE GENOMIC DNA]</scope>
    <source>
        <strain evidence="2 3">68-887.2</strain>
    </source>
</reference>
<evidence type="ECO:0000259" key="1">
    <source>
        <dbReference type="Pfam" id="PF00144"/>
    </source>
</evidence>
<sequence length="420" mass="46693">MALKTATLKPEGKKALDSLLERAVDSKNIPAAFFGATNADEEIYFNCRGDKVFGRPEEGPVTPDTTLQLFSMTKFVTAIACWQQVDKGVLSMDDPALIEKHCPELWQQPILEGYSETGEAITKPRQTPLTLRHLLTHTSGLSYSWNAPDVERWRKEHSVPEMFAPHTPLSAYVQPLIFEPGTSHRYSIGIDWAGILVTRVTGKNLEQVFQENIFAPCGIKNISFIPTKAIKDRLMAMTTRTPQHTGEVTVFEGNFFGRSLQEEDYGTLFSGGGGLFGTARDYLTFLRHVLASADPATPKPLISAASFKKLFQDHLDEPPAIREQLAKMAKQQDIHDEALLDGGKGTFIGHSPGLFINKKGSKYGRKAMSGYWDGAAKTFFWLDPTSGLGAVCCTNIVAHNPEPWTKVYNEYERTLYDNLV</sequence>
<gene>
    <name evidence="2" type="ORF">BCR39DRAFT_525193</name>
</gene>
<dbReference type="PANTHER" id="PTHR43283:SF3">
    <property type="entry name" value="BETA-LACTAMASE FAMILY PROTEIN (AFU_ORTHOLOGUE AFUA_5G07500)"/>
    <property type="match status" value="1"/>
</dbReference>
<protein>
    <submittedName>
        <fullName evidence="2">Beta-lactamase/transpeptidase-like protein</fullName>
    </submittedName>
</protein>
<dbReference type="InterPro" id="IPR012338">
    <property type="entry name" value="Beta-lactam/transpept-like"/>
</dbReference>
<dbReference type="Proteomes" id="UP000193986">
    <property type="component" value="Unassembled WGS sequence"/>
</dbReference>
<dbReference type="InParanoid" id="A0A1Y2BAZ1"/>
<dbReference type="InterPro" id="IPR001466">
    <property type="entry name" value="Beta-lactam-related"/>
</dbReference>
<proteinExistence type="predicted"/>
<dbReference type="PANTHER" id="PTHR43283">
    <property type="entry name" value="BETA-LACTAMASE-RELATED"/>
    <property type="match status" value="1"/>
</dbReference>
<dbReference type="SUPFAM" id="SSF56601">
    <property type="entry name" value="beta-lactamase/transpeptidase-like"/>
    <property type="match status" value="1"/>
</dbReference>
<dbReference type="InterPro" id="IPR050789">
    <property type="entry name" value="Diverse_Enzym_Activities"/>
</dbReference>